<feature type="transmembrane region" description="Helical" evidence="7">
    <location>
        <begin position="219"/>
        <end position="241"/>
    </location>
</feature>
<dbReference type="PANTHER" id="PTHR22911">
    <property type="entry name" value="ACYL-MALONYL CONDENSING ENZYME-RELATED"/>
    <property type="match status" value="1"/>
</dbReference>
<feature type="compositionally biased region" description="Polar residues" evidence="6">
    <location>
        <begin position="1"/>
        <end position="11"/>
    </location>
</feature>
<feature type="domain" description="EamA" evidence="8">
    <location>
        <begin position="48"/>
        <end position="179"/>
    </location>
</feature>
<dbReference type="EMBL" id="CP021404">
    <property type="protein sequence ID" value="ATI42678.1"/>
    <property type="molecule type" value="Genomic_DNA"/>
</dbReference>
<proteinExistence type="inferred from homology"/>
<evidence type="ECO:0000313" key="10">
    <source>
        <dbReference type="Proteomes" id="UP000219050"/>
    </source>
</evidence>
<comment type="similarity">
    <text evidence="2">Belongs to the drug/metabolite transporter (DMT) superfamily. 10 TMS drug/metabolite exporter (DME) (TC 2.A.7.3) family.</text>
</comment>
<feature type="transmembrane region" description="Helical" evidence="7">
    <location>
        <begin position="164"/>
        <end position="183"/>
    </location>
</feature>
<dbReference type="PANTHER" id="PTHR22911:SF6">
    <property type="entry name" value="SOLUTE CARRIER FAMILY 35 MEMBER G1"/>
    <property type="match status" value="1"/>
</dbReference>
<feature type="transmembrane region" description="Helical" evidence="7">
    <location>
        <begin position="301"/>
        <end position="319"/>
    </location>
</feature>
<evidence type="ECO:0000256" key="3">
    <source>
        <dbReference type="ARBA" id="ARBA00022692"/>
    </source>
</evidence>
<dbReference type="KEGG" id="cmag:CBW24_12130"/>
<feature type="transmembrane region" description="Helical" evidence="7">
    <location>
        <begin position="140"/>
        <end position="157"/>
    </location>
</feature>
<evidence type="ECO:0000256" key="5">
    <source>
        <dbReference type="ARBA" id="ARBA00023136"/>
    </source>
</evidence>
<dbReference type="Proteomes" id="UP000219050">
    <property type="component" value="Chromosome"/>
</dbReference>
<dbReference type="Pfam" id="PF00892">
    <property type="entry name" value="EamA"/>
    <property type="match status" value="2"/>
</dbReference>
<evidence type="ECO:0000256" key="1">
    <source>
        <dbReference type="ARBA" id="ARBA00004141"/>
    </source>
</evidence>
<evidence type="ECO:0000256" key="6">
    <source>
        <dbReference type="SAM" id="MobiDB-lite"/>
    </source>
</evidence>
<organism evidence="9 10">
    <name type="scientific">Pacificitalea manganoxidans</name>
    <dbReference type="NCBI Taxonomy" id="1411902"/>
    <lineage>
        <taxon>Bacteria</taxon>
        <taxon>Pseudomonadati</taxon>
        <taxon>Pseudomonadota</taxon>
        <taxon>Alphaproteobacteria</taxon>
        <taxon>Rhodobacterales</taxon>
        <taxon>Paracoccaceae</taxon>
        <taxon>Pacificitalea</taxon>
    </lineage>
</organism>
<feature type="transmembrane region" description="Helical" evidence="7">
    <location>
        <begin position="111"/>
        <end position="128"/>
    </location>
</feature>
<dbReference type="GO" id="GO:0016020">
    <property type="term" value="C:membrane"/>
    <property type="evidence" value="ECO:0007669"/>
    <property type="project" value="UniProtKB-SubCell"/>
</dbReference>
<evidence type="ECO:0000313" key="9">
    <source>
        <dbReference type="EMBL" id="ATI42678.1"/>
    </source>
</evidence>
<comment type="subcellular location">
    <subcellularLocation>
        <location evidence="1">Membrane</location>
        <topology evidence="1">Multi-pass membrane protein</topology>
    </subcellularLocation>
</comment>
<keyword evidence="5 7" id="KW-0472">Membrane</keyword>
<dbReference type="Gene3D" id="1.10.3730.20">
    <property type="match status" value="1"/>
</dbReference>
<evidence type="ECO:0000256" key="4">
    <source>
        <dbReference type="ARBA" id="ARBA00022989"/>
    </source>
</evidence>
<feature type="transmembrane region" description="Helical" evidence="7">
    <location>
        <begin position="275"/>
        <end position="295"/>
    </location>
</feature>
<accession>A0A291M1M8</accession>
<evidence type="ECO:0000256" key="2">
    <source>
        <dbReference type="ARBA" id="ARBA00009853"/>
    </source>
</evidence>
<dbReference type="OrthoDB" id="7374604at2"/>
<evidence type="ECO:0000256" key="7">
    <source>
        <dbReference type="SAM" id="Phobius"/>
    </source>
</evidence>
<sequence>MTDHTGASRTSAPPRATTPQNPEPRSATPAAAPPVSAARPAKGSAPLAGILWMVVTGLCMVGVTATVKQAGGRIPAAESAFLRYVLGLVFFLPLVPKLLRTPMTGELARLYGFRAVVHTLGVMSWFYAMARITMAEVTALNYLSPVLVSIGAALFLGERMALRRMAAIGVALIGTLIILRPGLRALEPGHFAMLATATAFACSYLTAKRLTALAEPVVVVAILSITVAIGLAPFALLNWVPPTMEEVFWLFVCAGLASAGHLFMTFAFRAAPMAVTQPVTFLQLVWSVLLGAALFGEAVDVWVIVGGALVLGAISFITWREAMLNRRITPASPALKG</sequence>
<feature type="transmembrane region" description="Helical" evidence="7">
    <location>
        <begin position="247"/>
        <end position="268"/>
    </location>
</feature>
<gene>
    <name evidence="9" type="ORF">CBW24_12130</name>
</gene>
<feature type="region of interest" description="Disordered" evidence="6">
    <location>
        <begin position="1"/>
        <end position="40"/>
    </location>
</feature>
<feature type="compositionally biased region" description="Low complexity" evidence="6">
    <location>
        <begin position="23"/>
        <end position="40"/>
    </location>
</feature>
<keyword evidence="10" id="KW-1185">Reference proteome</keyword>
<reference evidence="9 10" key="1">
    <citation type="submission" date="2017-05" db="EMBL/GenBank/DDBJ databases">
        <title>Comparative genomic and metabolic analysis of manganese-oxidizing mechanisms in Celeribater manganoxidans DY25T: its adaption to the environment of polymetallic nodule.</title>
        <authorList>
            <person name="Wang X."/>
        </authorList>
    </citation>
    <scope>NUCLEOTIDE SEQUENCE [LARGE SCALE GENOMIC DNA]</scope>
    <source>
        <strain evidence="9 10">DY25</strain>
    </source>
</reference>
<keyword evidence="3 7" id="KW-0812">Transmembrane</keyword>
<keyword evidence="4 7" id="KW-1133">Transmembrane helix</keyword>
<dbReference type="AlphaFoldDB" id="A0A291M1M8"/>
<protein>
    <submittedName>
        <fullName evidence="9">EamA family transporter</fullName>
    </submittedName>
</protein>
<name>A0A291M1M8_9RHOB</name>
<feature type="transmembrane region" description="Helical" evidence="7">
    <location>
        <begin position="189"/>
        <end position="207"/>
    </location>
</feature>
<feature type="transmembrane region" description="Helical" evidence="7">
    <location>
        <begin position="80"/>
        <end position="99"/>
    </location>
</feature>
<evidence type="ECO:0000259" key="8">
    <source>
        <dbReference type="Pfam" id="PF00892"/>
    </source>
</evidence>
<dbReference type="SUPFAM" id="SSF103481">
    <property type="entry name" value="Multidrug resistance efflux transporter EmrE"/>
    <property type="match status" value="2"/>
</dbReference>
<feature type="domain" description="EamA" evidence="8">
    <location>
        <begin position="189"/>
        <end position="318"/>
    </location>
</feature>
<dbReference type="InterPro" id="IPR037185">
    <property type="entry name" value="EmrE-like"/>
</dbReference>
<feature type="transmembrane region" description="Helical" evidence="7">
    <location>
        <begin position="47"/>
        <end position="68"/>
    </location>
</feature>
<dbReference type="InterPro" id="IPR000620">
    <property type="entry name" value="EamA_dom"/>
</dbReference>